<gene>
    <name evidence="1" type="ORF">DKG74_07220</name>
</gene>
<protein>
    <recommendedName>
        <fullName evidence="3">Holin</fullName>
    </recommendedName>
</protein>
<evidence type="ECO:0000313" key="2">
    <source>
        <dbReference type="Proteomes" id="UP000245461"/>
    </source>
</evidence>
<reference evidence="1 2" key="1">
    <citation type="submission" date="2018-05" db="EMBL/GenBank/DDBJ databases">
        <title>Zavarzinia sp. HR-AS.</title>
        <authorList>
            <person name="Lee Y."/>
            <person name="Jeon C.O."/>
        </authorList>
    </citation>
    <scope>NUCLEOTIDE SEQUENCE [LARGE SCALE GENOMIC DNA]</scope>
    <source>
        <strain evidence="1 2">HR-AS</strain>
    </source>
</reference>
<dbReference type="EMBL" id="QGLE01000003">
    <property type="protein sequence ID" value="PWR24588.1"/>
    <property type="molecule type" value="Genomic_DNA"/>
</dbReference>
<dbReference type="InterPro" id="IPR032126">
    <property type="entry name" value="LydA_holin"/>
</dbReference>
<proteinExistence type="predicted"/>
<comment type="caution">
    <text evidence="1">The sequence shown here is derived from an EMBL/GenBank/DDBJ whole genome shotgun (WGS) entry which is preliminary data.</text>
</comment>
<dbReference type="Pfam" id="PF16083">
    <property type="entry name" value="Phage_holin_3_3"/>
    <property type="match status" value="1"/>
</dbReference>
<keyword evidence="2" id="KW-1185">Reference proteome</keyword>
<dbReference type="Proteomes" id="UP000245461">
    <property type="component" value="Unassembled WGS sequence"/>
</dbReference>
<evidence type="ECO:0000313" key="1">
    <source>
        <dbReference type="EMBL" id="PWR24588.1"/>
    </source>
</evidence>
<organism evidence="1 2">
    <name type="scientific">Zavarzinia aquatilis</name>
    <dbReference type="NCBI Taxonomy" id="2211142"/>
    <lineage>
        <taxon>Bacteria</taxon>
        <taxon>Pseudomonadati</taxon>
        <taxon>Pseudomonadota</taxon>
        <taxon>Alphaproteobacteria</taxon>
        <taxon>Rhodospirillales</taxon>
        <taxon>Zavarziniaceae</taxon>
        <taxon>Zavarzinia</taxon>
    </lineage>
</organism>
<evidence type="ECO:0008006" key="3">
    <source>
        <dbReference type="Google" id="ProtNLM"/>
    </source>
</evidence>
<name>A0A317EC12_9PROT</name>
<dbReference type="AlphaFoldDB" id="A0A317EC12"/>
<sequence length="134" mass="13641">MAVLQAVIPPVISCDQPAARGLFYVPEARMATPDPQPLMDVIQGALGPVISAVIGRIGKLAERAARGGEFSLSRWLLELPSAVGGGIMASGLADWLGASQTVACAIAATAGWIGPRVIVEVILARLKAGKGAAS</sequence>
<accession>A0A317EC12</accession>